<keyword evidence="3" id="KW-0741">SOS mutagenesis</keyword>
<evidence type="ECO:0000256" key="1">
    <source>
        <dbReference type="ARBA" id="ARBA00010945"/>
    </source>
</evidence>
<evidence type="ECO:0000256" key="2">
    <source>
        <dbReference type="ARBA" id="ARBA00022763"/>
    </source>
</evidence>
<dbReference type="AlphaFoldDB" id="B4S9P2"/>
<dbReference type="Gene3D" id="3.40.1170.60">
    <property type="match status" value="1"/>
</dbReference>
<dbReference type="SUPFAM" id="SSF100879">
    <property type="entry name" value="Lesion bypass DNA polymerase (Y-family), little finger domain"/>
    <property type="match status" value="1"/>
</dbReference>
<keyword evidence="7" id="KW-0239">DNA-directed DNA polymerase</keyword>
<organism evidence="7 8">
    <name type="scientific">Prosthecochloris aestuarii (strain DSM 271 / SK 413)</name>
    <dbReference type="NCBI Taxonomy" id="290512"/>
    <lineage>
        <taxon>Bacteria</taxon>
        <taxon>Pseudomonadati</taxon>
        <taxon>Chlorobiota</taxon>
        <taxon>Chlorobiia</taxon>
        <taxon>Chlorobiales</taxon>
        <taxon>Chlorobiaceae</taxon>
        <taxon>Prosthecochloris</taxon>
    </lineage>
</organism>
<geneLocation type="plasmid" evidence="7 8">
    <name>pPAES01</name>
</geneLocation>
<dbReference type="Gene3D" id="3.30.1490.100">
    <property type="entry name" value="DNA polymerase, Y-family, little finger domain"/>
    <property type="match status" value="1"/>
</dbReference>
<keyword evidence="4" id="KW-0234">DNA repair</keyword>
<dbReference type="SUPFAM" id="SSF56672">
    <property type="entry name" value="DNA/RNA polymerases"/>
    <property type="match status" value="1"/>
</dbReference>
<dbReference type="PANTHER" id="PTHR11076:SF34">
    <property type="entry name" value="PROTEIN UMUC"/>
    <property type="match status" value="1"/>
</dbReference>
<dbReference type="PANTHER" id="PTHR11076">
    <property type="entry name" value="DNA REPAIR POLYMERASE UMUC / TRANSFERASE FAMILY MEMBER"/>
    <property type="match status" value="1"/>
</dbReference>
<keyword evidence="5" id="KW-0742">SOS response</keyword>
<sequence length="425" mass="46963">MFALVDCNNFYVSCERVFNPSLNGRPVVVLSNNDGCIIARSNEAKALGIAMGTPEFRCRKLLKQNNVAVFSSNYPLYGDMSSRVMLTLAEFTPAIEVYSIDESFLDLSGFNRFDLKDYCQDIRKTAGRFTGIPVSIGIGPTKTLAKIANRFAKKYSGFEGVCILQKKEDIRKALEQTAVGDIWGIGRQWSRLLQVGRILSAEQFASTSPVWVRRHLHVTGARIQAELNGHSCLPLEEVRPAKQSICTSRSFGRSVNSEPELEQAVATFSGRCARKLRKEGLCASLITVFAGTSPFDPAAQRYWGSRTAALTVPSQDSITLGKAARAVLASVYQPDYGYRKAGVMVSGMVPADQAGGKELSLFDEQDTLQDDKTRKLMKAMDALNEQYGQGTVYLASENADAWKPHQEWLSPCYTTRWSDIIEVNA</sequence>
<dbReference type="GO" id="GO:0003887">
    <property type="term" value="F:DNA-directed DNA polymerase activity"/>
    <property type="evidence" value="ECO:0007669"/>
    <property type="project" value="UniProtKB-KW"/>
</dbReference>
<dbReference type="InterPro" id="IPR043128">
    <property type="entry name" value="Rev_trsase/Diguanyl_cyclase"/>
</dbReference>
<protein>
    <submittedName>
        <fullName evidence="7">DNA-directed DNA polymerase</fullName>
        <ecNumber evidence="7">2.7.7.7</ecNumber>
    </submittedName>
</protein>
<dbReference type="InterPro" id="IPR036775">
    <property type="entry name" value="DNA_pol_Y-fam_lit_finger_sf"/>
</dbReference>
<evidence type="ECO:0000259" key="6">
    <source>
        <dbReference type="PROSITE" id="PS50173"/>
    </source>
</evidence>
<dbReference type="PROSITE" id="PS50173">
    <property type="entry name" value="UMUC"/>
    <property type="match status" value="1"/>
</dbReference>
<dbReference type="GO" id="GO:0005829">
    <property type="term" value="C:cytosol"/>
    <property type="evidence" value="ECO:0007669"/>
    <property type="project" value="TreeGrafter"/>
</dbReference>
<dbReference type="GO" id="GO:0042276">
    <property type="term" value="P:error-prone translesion synthesis"/>
    <property type="evidence" value="ECO:0007669"/>
    <property type="project" value="TreeGrafter"/>
</dbReference>
<dbReference type="KEGG" id="paa:Paes_2378"/>
<dbReference type="RefSeq" id="WP_012509574.1">
    <property type="nucleotide sequence ID" value="NC_011061.1"/>
</dbReference>
<dbReference type="Pfam" id="PF13438">
    <property type="entry name" value="DUF4113"/>
    <property type="match status" value="1"/>
</dbReference>
<dbReference type="Pfam" id="PF11799">
    <property type="entry name" value="IMS_C"/>
    <property type="match status" value="1"/>
</dbReference>
<evidence type="ECO:0000313" key="7">
    <source>
        <dbReference type="EMBL" id="ACF47369.1"/>
    </source>
</evidence>
<dbReference type="CDD" id="cd01700">
    <property type="entry name" value="PolY_Pol_V_umuC"/>
    <property type="match status" value="1"/>
</dbReference>
<keyword evidence="8" id="KW-1185">Reference proteome</keyword>
<dbReference type="InterPro" id="IPR043502">
    <property type="entry name" value="DNA/RNA_pol_sf"/>
</dbReference>
<keyword evidence="2" id="KW-0227">DNA damage</keyword>
<dbReference type="eggNOG" id="COG0389">
    <property type="taxonomic scope" value="Bacteria"/>
</dbReference>
<dbReference type="Pfam" id="PF00817">
    <property type="entry name" value="IMS"/>
    <property type="match status" value="1"/>
</dbReference>
<proteinExistence type="inferred from homology"/>
<evidence type="ECO:0000256" key="5">
    <source>
        <dbReference type="ARBA" id="ARBA00023236"/>
    </source>
</evidence>
<evidence type="ECO:0000256" key="4">
    <source>
        <dbReference type="ARBA" id="ARBA00023204"/>
    </source>
</evidence>
<reference evidence="7" key="1">
    <citation type="submission" date="2008-06" db="EMBL/GenBank/DDBJ databases">
        <title>Complete sequence of plasmid of Prosthecochloris aestuarii DSM 271.</title>
        <authorList>
            <consortium name="US DOE Joint Genome Institute"/>
            <person name="Lucas S."/>
            <person name="Copeland A."/>
            <person name="Lapidus A."/>
            <person name="Glavina del Rio T."/>
            <person name="Dalin E."/>
            <person name="Tice H."/>
            <person name="Bruce D."/>
            <person name="Goodwin L."/>
            <person name="Pitluck S."/>
            <person name="Schmutz J."/>
            <person name="Larimer F."/>
            <person name="Land M."/>
            <person name="Hauser L."/>
            <person name="Kyrpides N."/>
            <person name="Anderson I."/>
            <person name="Liu Z."/>
            <person name="Li T."/>
            <person name="Zhao F."/>
            <person name="Overmann J."/>
            <person name="Bryant D.A."/>
            <person name="Richardson P."/>
        </authorList>
    </citation>
    <scope>NUCLEOTIDE SEQUENCE [LARGE SCALE GENOMIC DNA]</scope>
    <source>
        <strain evidence="7">DSM 271</strain>
        <plasmid evidence="7">pPAES01</plasmid>
    </source>
</reference>
<keyword evidence="7" id="KW-0614">Plasmid</keyword>
<dbReference type="InterPro" id="IPR050116">
    <property type="entry name" value="DNA_polymerase-Y"/>
</dbReference>
<gene>
    <name evidence="7" type="ordered locus">Paes_2378</name>
</gene>
<dbReference type="EC" id="2.7.7.7" evidence="7"/>
<keyword evidence="7" id="KW-0548">Nucleotidyltransferase</keyword>
<dbReference type="GO" id="GO:0006281">
    <property type="term" value="P:DNA repair"/>
    <property type="evidence" value="ECO:0007669"/>
    <property type="project" value="UniProtKB-KW"/>
</dbReference>
<dbReference type="InterPro" id="IPR017961">
    <property type="entry name" value="DNA_pol_Y-fam_little_finger"/>
</dbReference>
<feature type="domain" description="UmuC" evidence="6">
    <location>
        <begin position="2"/>
        <end position="186"/>
    </location>
</feature>
<dbReference type="GO" id="GO:0009432">
    <property type="term" value="P:SOS response"/>
    <property type="evidence" value="ECO:0007669"/>
    <property type="project" value="UniProtKB-KW"/>
</dbReference>
<dbReference type="InterPro" id="IPR025188">
    <property type="entry name" value="DUF4113"/>
</dbReference>
<accession>B4S9P2</accession>
<dbReference type="Gene3D" id="3.30.70.270">
    <property type="match status" value="1"/>
</dbReference>
<comment type="similarity">
    <text evidence="1">Belongs to the DNA polymerase type-Y family.</text>
</comment>
<keyword evidence="7" id="KW-0808">Transferase</keyword>
<dbReference type="GO" id="GO:0003684">
    <property type="term" value="F:damaged DNA binding"/>
    <property type="evidence" value="ECO:0007669"/>
    <property type="project" value="InterPro"/>
</dbReference>
<dbReference type="Proteomes" id="UP000002725">
    <property type="component" value="Plasmid pPAES01"/>
</dbReference>
<dbReference type="InterPro" id="IPR001126">
    <property type="entry name" value="UmuC"/>
</dbReference>
<name>B4S9P2_PROA2</name>
<evidence type="ECO:0000313" key="8">
    <source>
        <dbReference type="Proteomes" id="UP000002725"/>
    </source>
</evidence>
<dbReference type="EMBL" id="CP001109">
    <property type="protein sequence ID" value="ACF47369.1"/>
    <property type="molecule type" value="Genomic_DNA"/>
</dbReference>
<evidence type="ECO:0000256" key="3">
    <source>
        <dbReference type="ARBA" id="ARBA00023199"/>
    </source>
</evidence>
<dbReference type="HOGENOM" id="CLU_012348_3_0_10"/>